<evidence type="ECO:0000259" key="8">
    <source>
        <dbReference type="Pfam" id="PF16901"/>
    </source>
</evidence>
<dbReference type="RefSeq" id="WP_184494694.1">
    <property type="nucleotide sequence ID" value="NZ_JACIJO010000002.1"/>
</dbReference>
<dbReference type="EMBL" id="JACIJO010000002">
    <property type="protein sequence ID" value="MBB6326065.1"/>
    <property type="molecule type" value="Genomic_DNA"/>
</dbReference>
<comment type="caution">
    <text evidence="9">The sequence shown here is derived from an EMBL/GenBank/DDBJ whole genome shotgun (WGS) entry which is preliminary data.</text>
</comment>
<comment type="cofactor">
    <cofactor evidence="1">
        <name>FAD</name>
        <dbReference type="ChEBI" id="CHEBI:57692"/>
    </cofactor>
</comment>
<sequence length="521" mass="57696">MKREENINQLKNAEKVWDIAVIGGGSSGLGVALDAISRGLSVILLEKADFAKGTSSRSTKLVHGGVRYLAQGDVMLVLEALKERGKLLKNAPHLAHDQPFIIPIYTWKDRIQYIVGLKLYDWMSGRLSLGKSKFISKKETIKRLPAVLQKGLMGGVVYHDGQFDDARLALDIAQTADEAGACLLNYTKVNNLLKTESGKISGLNVQDLIGKKKYSIQAKMVVNATGVFADKILQMDNPEAPKMIQPSQGIHLVMDLDFLGGSDALMIPKTRDGRVLFAVPWHGKLVVGTTDTLREKPKLEPEALQKEIDFVLETAGGYLSRKPTRADVKAVFAGLRPLARPQEGRTKTKEISRSHKVIISDSGLVTLTGGKWTTFRKMGEDTLDYFQQITGEKPASSNSLDMKIHGYTEQLPAGHWQLYGSDAKAILKLASENSELAEKLHPDFPNIAAEVIWAVRNEMAMKVEDVLSRRIRILILDAQAAIDSAEKVAQIMAKELKKDETWISKEIQDFNKVAEKYLIKK</sequence>
<evidence type="ECO:0000256" key="1">
    <source>
        <dbReference type="ARBA" id="ARBA00001974"/>
    </source>
</evidence>
<evidence type="ECO:0000256" key="2">
    <source>
        <dbReference type="ARBA" id="ARBA00007330"/>
    </source>
</evidence>
<keyword evidence="5" id="KW-0274">FAD</keyword>
<evidence type="ECO:0000256" key="3">
    <source>
        <dbReference type="ARBA" id="ARBA00022630"/>
    </source>
</evidence>
<dbReference type="InterPro" id="IPR038299">
    <property type="entry name" value="DAO_C_sf"/>
</dbReference>
<evidence type="ECO:0000256" key="5">
    <source>
        <dbReference type="ARBA" id="ARBA00022827"/>
    </source>
</evidence>
<organism evidence="9 10">
    <name type="scientific">Algoriphagus iocasae</name>
    <dbReference type="NCBI Taxonomy" id="1836499"/>
    <lineage>
        <taxon>Bacteria</taxon>
        <taxon>Pseudomonadati</taxon>
        <taxon>Bacteroidota</taxon>
        <taxon>Cytophagia</taxon>
        <taxon>Cytophagales</taxon>
        <taxon>Cyclobacteriaceae</taxon>
        <taxon>Algoriphagus</taxon>
    </lineage>
</organism>
<dbReference type="Pfam" id="PF01266">
    <property type="entry name" value="DAO"/>
    <property type="match status" value="1"/>
</dbReference>
<gene>
    <name evidence="9" type="ORF">FHS59_001693</name>
</gene>
<dbReference type="SUPFAM" id="SSF51905">
    <property type="entry name" value="FAD/NAD(P)-binding domain"/>
    <property type="match status" value="1"/>
</dbReference>
<keyword evidence="6 9" id="KW-0560">Oxidoreductase</keyword>
<name>A0A841MU83_9BACT</name>
<dbReference type="Proteomes" id="UP000588604">
    <property type="component" value="Unassembled WGS sequence"/>
</dbReference>
<evidence type="ECO:0000313" key="9">
    <source>
        <dbReference type="EMBL" id="MBB6326065.1"/>
    </source>
</evidence>
<dbReference type="Gene3D" id="3.50.50.60">
    <property type="entry name" value="FAD/NAD(P)-binding domain"/>
    <property type="match status" value="1"/>
</dbReference>
<keyword evidence="3" id="KW-0285">Flavoprotein</keyword>
<comment type="similarity">
    <text evidence="2">Belongs to the FAD-dependent glycerol-3-phosphate dehydrogenase family.</text>
</comment>
<keyword evidence="4" id="KW-0319">Glycerol metabolism</keyword>
<dbReference type="EC" id="1.1.5.3" evidence="9"/>
<protein>
    <submittedName>
        <fullName evidence="9">Glycerol-3-phosphate dehydrogenase</fullName>
        <ecNumber evidence="9">1.1.5.3</ecNumber>
    </submittedName>
</protein>
<dbReference type="AlphaFoldDB" id="A0A841MU83"/>
<feature type="domain" description="FAD dependent oxidoreductase" evidence="7">
    <location>
        <begin position="18"/>
        <end position="372"/>
    </location>
</feature>
<accession>A0A841MU83</accession>
<evidence type="ECO:0000256" key="4">
    <source>
        <dbReference type="ARBA" id="ARBA00022798"/>
    </source>
</evidence>
<dbReference type="InterPro" id="IPR036188">
    <property type="entry name" value="FAD/NAD-bd_sf"/>
</dbReference>
<dbReference type="Pfam" id="PF16901">
    <property type="entry name" value="DAO_C"/>
    <property type="match status" value="1"/>
</dbReference>
<evidence type="ECO:0000313" key="10">
    <source>
        <dbReference type="Proteomes" id="UP000588604"/>
    </source>
</evidence>
<evidence type="ECO:0000259" key="7">
    <source>
        <dbReference type="Pfam" id="PF01266"/>
    </source>
</evidence>
<dbReference type="PRINTS" id="PR01001">
    <property type="entry name" value="FADG3PDH"/>
</dbReference>
<dbReference type="PANTHER" id="PTHR11985:SF35">
    <property type="entry name" value="ANAEROBIC GLYCEROL-3-PHOSPHATE DEHYDROGENASE SUBUNIT A"/>
    <property type="match status" value="1"/>
</dbReference>
<feature type="domain" description="Alpha-glycerophosphate oxidase C-terminal" evidence="8">
    <location>
        <begin position="416"/>
        <end position="500"/>
    </location>
</feature>
<dbReference type="GO" id="GO:0006071">
    <property type="term" value="P:glycerol metabolic process"/>
    <property type="evidence" value="ECO:0007669"/>
    <property type="project" value="UniProtKB-KW"/>
</dbReference>
<dbReference type="InterPro" id="IPR000447">
    <property type="entry name" value="G3P_DH_FAD-dep"/>
</dbReference>
<dbReference type="Gene3D" id="1.10.8.870">
    <property type="entry name" value="Alpha-glycerophosphate oxidase, cap domain"/>
    <property type="match status" value="1"/>
</dbReference>
<dbReference type="Gene3D" id="3.30.9.10">
    <property type="entry name" value="D-Amino Acid Oxidase, subunit A, domain 2"/>
    <property type="match status" value="1"/>
</dbReference>
<dbReference type="GO" id="GO:0004368">
    <property type="term" value="F:glycerol-3-phosphate dehydrogenase (quinone) activity"/>
    <property type="evidence" value="ECO:0007669"/>
    <property type="project" value="UniProtKB-EC"/>
</dbReference>
<dbReference type="PANTHER" id="PTHR11985">
    <property type="entry name" value="GLYCEROL-3-PHOSPHATE DEHYDROGENASE"/>
    <property type="match status" value="1"/>
</dbReference>
<evidence type="ECO:0000256" key="6">
    <source>
        <dbReference type="ARBA" id="ARBA00023002"/>
    </source>
</evidence>
<dbReference type="GO" id="GO:0046168">
    <property type="term" value="P:glycerol-3-phosphate catabolic process"/>
    <property type="evidence" value="ECO:0007669"/>
    <property type="project" value="TreeGrafter"/>
</dbReference>
<keyword evidence="10" id="KW-1185">Reference proteome</keyword>
<proteinExistence type="inferred from homology"/>
<dbReference type="InterPro" id="IPR031656">
    <property type="entry name" value="DAO_C"/>
</dbReference>
<dbReference type="InterPro" id="IPR006076">
    <property type="entry name" value="FAD-dep_OxRdtase"/>
</dbReference>
<reference evidence="9 10" key="1">
    <citation type="submission" date="2020-08" db="EMBL/GenBank/DDBJ databases">
        <title>Genomic Encyclopedia of Type Strains, Phase IV (KMG-IV): sequencing the most valuable type-strain genomes for metagenomic binning, comparative biology and taxonomic classification.</title>
        <authorList>
            <person name="Goeker M."/>
        </authorList>
    </citation>
    <scope>NUCLEOTIDE SEQUENCE [LARGE SCALE GENOMIC DNA]</scope>
    <source>
        <strain evidence="9 10">DSM 102044</strain>
    </source>
</reference>